<dbReference type="EMBL" id="CP104205">
    <property type="protein sequence ID" value="UWX56384.1"/>
    <property type="molecule type" value="Genomic_DNA"/>
</dbReference>
<reference evidence="1" key="1">
    <citation type="submission" date="2022-09" db="EMBL/GenBank/DDBJ databases">
        <title>Maribacter litopenaei sp. nov., isolated from the intestinal tract of the Pacific White Shrimp, Litopenaeus vannamei.</title>
        <authorList>
            <person name="Kim S.Y."/>
            <person name="Hwang C.Y."/>
        </authorList>
    </citation>
    <scope>NUCLEOTIDE SEQUENCE</scope>
    <source>
        <strain evidence="1">HL-LV01</strain>
    </source>
</reference>
<name>A0ABY5YDW0_9FLAO</name>
<organism evidence="1 2">
    <name type="scientific">Maribacter litopenaei</name>
    <dbReference type="NCBI Taxonomy" id="2976127"/>
    <lineage>
        <taxon>Bacteria</taxon>
        <taxon>Pseudomonadati</taxon>
        <taxon>Bacteroidota</taxon>
        <taxon>Flavobacteriia</taxon>
        <taxon>Flavobacteriales</taxon>
        <taxon>Flavobacteriaceae</taxon>
        <taxon>Maribacter</taxon>
    </lineage>
</organism>
<gene>
    <name evidence="1" type="ORF">NYZ99_09365</name>
</gene>
<evidence type="ECO:0000313" key="1">
    <source>
        <dbReference type="EMBL" id="UWX56384.1"/>
    </source>
</evidence>
<evidence type="ECO:0000313" key="2">
    <source>
        <dbReference type="Proteomes" id="UP001059209"/>
    </source>
</evidence>
<proteinExistence type="predicted"/>
<dbReference type="RefSeq" id="WP_260575020.1">
    <property type="nucleotide sequence ID" value="NZ_CP104205.1"/>
</dbReference>
<dbReference type="Proteomes" id="UP001059209">
    <property type="component" value="Chromosome"/>
</dbReference>
<keyword evidence="2" id="KW-1185">Reference proteome</keyword>
<sequence length="57" mass="6642">MEILKDITPDDFMVTADYKKVGDSNQNMLSLELKEKPENINNAVLRTKEIEFILKKE</sequence>
<accession>A0ABY5YDW0</accession>
<protein>
    <submittedName>
        <fullName evidence="1">Uncharacterized protein</fullName>
    </submittedName>
</protein>